<protein>
    <submittedName>
        <fullName evidence="1">Uncharacterized protein</fullName>
    </submittedName>
</protein>
<organism evidence="1 2">
    <name type="scientific">Calditerrivibrio nitroreducens</name>
    <dbReference type="NCBI Taxonomy" id="477976"/>
    <lineage>
        <taxon>Bacteria</taxon>
        <taxon>Pseudomonadati</taxon>
        <taxon>Deferribacterota</taxon>
        <taxon>Deferribacteres</taxon>
        <taxon>Deferribacterales</taxon>
        <taxon>Calditerrivibrionaceae</taxon>
    </lineage>
</organism>
<evidence type="ECO:0000313" key="2">
    <source>
        <dbReference type="Proteomes" id="UP000242881"/>
    </source>
</evidence>
<gene>
    <name evidence="1" type="ORF">C0187_00680</name>
</gene>
<name>A0A2J6WRD8_9BACT</name>
<dbReference type="SUPFAM" id="SSF48452">
    <property type="entry name" value="TPR-like"/>
    <property type="match status" value="1"/>
</dbReference>
<dbReference type="Gene3D" id="1.25.40.10">
    <property type="entry name" value="Tetratricopeptide repeat domain"/>
    <property type="match status" value="1"/>
</dbReference>
<dbReference type="Pfam" id="PF03783">
    <property type="entry name" value="CsgG"/>
    <property type="match status" value="1"/>
</dbReference>
<dbReference type="InterPro" id="IPR011990">
    <property type="entry name" value="TPR-like_helical_dom_sf"/>
</dbReference>
<dbReference type="GO" id="GO:0030288">
    <property type="term" value="C:outer membrane-bounded periplasmic space"/>
    <property type="evidence" value="ECO:0007669"/>
    <property type="project" value="InterPro"/>
</dbReference>
<reference evidence="1 2" key="1">
    <citation type="submission" date="2018-01" db="EMBL/GenBank/DDBJ databases">
        <title>Metagenomic assembled genomes from two thermal pools in the Uzon Caldera, Kamchatka, Russia.</title>
        <authorList>
            <person name="Wilkins L."/>
            <person name="Ettinger C."/>
        </authorList>
    </citation>
    <scope>NUCLEOTIDE SEQUENCE [LARGE SCALE GENOMIC DNA]</scope>
    <source>
        <strain evidence="1">ZAV-05</strain>
    </source>
</reference>
<dbReference type="PROSITE" id="PS51257">
    <property type="entry name" value="PROKAR_LIPOPROTEIN"/>
    <property type="match status" value="1"/>
</dbReference>
<comment type="caution">
    <text evidence="1">The sequence shown here is derived from an EMBL/GenBank/DDBJ whole genome shotgun (WGS) entry which is preliminary data.</text>
</comment>
<dbReference type="Proteomes" id="UP000242881">
    <property type="component" value="Unassembled WGS sequence"/>
</dbReference>
<dbReference type="EMBL" id="PNIN01000012">
    <property type="protein sequence ID" value="PMP72920.1"/>
    <property type="molecule type" value="Genomic_DNA"/>
</dbReference>
<proteinExistence type="predicted"/>
<dbReference type="Gene3D" id="3.40.50.10610">
    <property type="entry name" value="ABC-type transport auxiliary lipoprotein component"/>
    <property type="match status" value="1"/>
</dbReference>
<evidence type="ECO:0000313" key="1">
    <source>
        <dbReference type="EMBL" id="PMP72920.1"/>
    </source>
</evidence>
<sequence>MKISTLILIFIIIYGCAGPTKINVAVTLNPRNPEVMSYRRLAVLPYSGRFGREFASKVEAMIIAQKDSSGNPYYSLVERAEVARIVDEMKFSTSYLVDQNTAVEIGKLLGARAIMVGSVNSFSVQDNPYQEKRVRCGQYQNNYIKGPYGPITIPVCIRWDPYYVNCVERTANMSVSSKIISVETGSIIYSSDYSDSEKSVACSDSGYAVKSSSELEYVVQNRILNNIKMDILPYKVDLSIVLKEDDDNIKNSKSREKFYSGLEFAKSNRLDRACELWKEAYETDKESVSLTYNLGVCSEAFGDPLLAQEYYKKADKLISKPDKIINDALFRISNIIKNKYKN</sequence>
<dbReference type="AlphaFoldDB" id="A0A2J6WRD8"/>
<accession>A0A2J6WRD8</accession>
<dbReference type="InterPro" id="IPR005534">
    <property type="entry name" value="Curli_assmbl/transp-comp_CsgG"/>
</dbReference>